<feature type="compositionally biased region" description="Low complexity" evidence="5">
    <location>
        <begin position="42"/>
        <end position="55"/>
    </location>
</feature>
<dbReference type="CDD" id="cd15489">
    <property type="entry name" value="PHD_SF"/>
    <property type="match status" value="1"/>
</dbReference>
<dbReference type="SMART" id="SM00249">
    <property type="entry name" value="PHD"/>
    <property type="match status" value="1"/>
</dbReference>
<dbReference type="Proteomes" id="UP001209540">
    <property type="component" value="Unassembled WGS sequence"/>
</dbReference>
<evidence type="ECO:0000256" key="5">
    <source>
        <dbReference type="SAM" id="MobiDB-lite"/>
    </source>
</evidence>
<feature type="compositionally biased region" description="Low complexity" evidence="5">
    <location>
        <begin position="412"/>
        <end position="427"/>
    </location>
</feature>
<keyword evidence="1" id="KW-0479">Metal-binding</keyword>
<gene>
    <name evidence="7" type="ORF">BDA99DRAFT_530497</name>
</gene>
<evidence type="ECO:0000256" key="2">
    <source>
        <dbReference type="ARBA" id="ARBA00022771"/>
    </source>
</evidence>
<reference evidence="7" key="2">
    <citation type="submission" date="2023-02" db="EMBL/GenBank/DDBJ databases">
        <authorList>
            <consortium name="DOE Joint Genome Institute"/>
            <person name="Mondo S.J."/>
            <person name="Chang Y."/>
            <person name="Wang Y."/>
            <person name="Ahrendt S."/>
            <person name="Andreopoulos W."/>
            <person name="Barry K."/>
            <person name="Beard J."/>
            <person name="Benny G.L."/>
            <person name="Blankenship S."/>
            <person name="Bonito G."/>
            <person name="Cuomo C."/>
            <person name="Desiro A."/>
            <person name="Gervers K.A."/>
            <person name="Hundley H."/>
            <person name="Kuo A."/>
            <person name="LaButti K."/>
            <person name="Lang B.F."/>
            <person name="Lipzen A."/>
            <person name="O'Donnell K."/>
            <person name="Pangilinan J."/>
            <person name="Reynolds N."/>
            <person name="Sandor L."/>
            <person name="Smith M.W."/>
            <person name="Tsang A."/>
            <person name="Grigoriev I.V."/>
            <person name="Stajich J.E."/>
            <person name="Spatafora J.W."/>
        </authorList>
    </citation>
    <scope>NUCLEOTIDE SEQUENCE</scope>
    <source>
        <strain evidence="7">RSA 2281</strain>
    </source>
</reference>
<feature type="compositionally biased region" description="Basic and acidic residues" evidence="5">
    <location>
        <begin position="485"/>
        <end position="494"/>
    </location>
</feature>
<dbReference type="InterPro" id="IPR019787">
    <property type="entry name" value="Znf_PHD-finger"/>
</dbReference>
<dbReference type="Pfam" id="PF20826">
    <property type="entry name" value="PHD_5"/>
    <property type="match status" value="1"/>
</dbReference>
<name>A0AAD5P8A8_9FUNG</name>
<keyword evidence="2 4" id="KW-0863">Zinc-finger</keyword>
<dbReference type="SUPFAM" id="SSF57903">
    <property type="entry name" value="FYVE/PHD zinc finger"/>
    <property type="match status" value="1"/>
</dbReference>
<keyword evidence="8" id="KW-1185">Reference proteome</keyword>
<dbReference type="InterPro" id="IPR019786">
    <property type="entry name" value="Zinc_finger_PHD-type_CS"/>
</dbReference>
<evidence type="ECO:0000259" key="6">
    <source>
        <dbReference type="PROSITE" id="PS50016"/>
    </source>
</evidence>
<organism evidence="7 8">
    <name type="scientific">Phascolomyces articulosus</name>
    <dbReference type="NCBI Taxonomy" id="60185"/>
    <lineage>
        <taxon>Eukaryota</taxon>
        <taxon>Fungi</taxon>
        <taxon>Fungi incertae sedis</taxon>
        <taxon>Mucoromycota</taxon>
        <taxon>Mucoromycotina</taxon>
        <taxon>Mucoromycetes</taxon>
        <taxon>Mucorales</taxon>
        <taxon>Lichtheimiaceae</taxon>
        <taxon>Phascolomyces</taxon>
    </lineage>
</organism>
<dbReference type="AlphaFoldDB" id="A0AAD5P8A8"/>
<evidence type="ECO:0000256" key="4">
    <source>
        <dbReference type="PROSITE-ProRule" id="PRU00146"/>
    </source>
</evidence>
<protein>
    <recommendedName>
        <fullName evidence="6">PHD-type domain-containing protein</fullName>
    </recommendedName>
</protein>
<feature type="region of interest" description="Disordered" evidence="5">
    <location>
        <begin position="203"/>
        <end position="309"/>
    </location>
</feature>
<evidence type="ECO:0000313" key="7">
    <source>
        <dbReference type="EMBL" id="KAI9243396.1"/>
    </source>
</evidence>
<feature type="domain" description="PHD-type" evidence="6">
    <location>
        <begin position="318"/>
        <end position="367"/>
    </location>
</feature>
<feature type="compositionally biased region" description="Polar residues" evidence="5">
    <location>
        <begin position="203"/>
        <end position="218"/>
    </location>
</feature>
<dbReference type="InterPro" id="IPR013083">
    <property type="entry name" value="Znf_RING/FYVE/PHD"/>
</dbReference>
<dbReference type="PROSITE" id="PS50016">
    <property type="entry name" value="ZF_PHD_2"/>
    <property type="match status" value="1"/>
</dbReference>
<dbReference type="Gene3D" id="3.30.40.10">
    <property type="entry name" value="Zinc/RING finger domain, C3HC4 (zinc finger)"/>
    <property type="match status" value="1"/>
</dbReference>
<dbReference type="EMBL" id="JAIXMP010000073">
    <property type="protein sequence ID" value="KAI9243396.1"/>
    <property type="molecule type" value="Genomic_DNA"/>
</dbReference>
<keyword evidence="3" id="KW-0862">Zinc</keyword>
<evidence type="ECO:0000313" key="8">
    <source>
        <dbReference type="Proteomes" id="UP001209540"/>
    </source>
</evidence>
<evidence type="ECO:0000256" key="1">
    <source>
        <dbReference type="ARBA" id="ARBA00022723"/>
    </source>
</evidence>
<reference evidence="7" key="1">
    <citation type="journal article" date="2022" name="IScience">
        <title>Evolution of zygomycete secretomes and the origins of terrestrial fungal ecologies.</title>
        <authorList>
            <person name="Chang Y."/>
            <person name="Wang Y."/>
            <person name="Mondo S."/>
            <person name="Ahrendt S."/>
            <person name="Andreopoulos W."/>
            <person name="Barry K."/>
            <person name="Beard J."/>
            <person name="Benny G.L."/>
            <person name="Blankenship S."/>
            <person name="Bonito G."/>
            <person name="Cuomo C."/>
            <person name="Desiro A."/>
            <person name="Gervers K.A."/>
            <person name="Hundley H."/>
            <person name="Kuo A."/>
            <person name="LaButti K."/>
            <person name="Lang B.F."/>
            <person name="Lipzen A."/>
            <person name="O'Donnell K."/>
            <person name="Pangilinan J."/>
            <person name="Reynolds N."/>
            <person name="Sandor L."/>
            <person name="Smith M.E."/>
            <person name="Tsang A."/>
            <person name="Grigoriev I.V."/>
            <person name="Stajich J.E."/>
            <person name="Spatafora J.W."/>
        </authorList>
    </citation>
    <scope>NUCLEOTIDE SEQUENCE</scope>
    <source>
        <strain evidence="7">RSA 2281</strain>
    </source>
</reference>
<feature type="region of interest" description="Disordered" evidence="5">
    <location>
        <begin position="38"/>
        <end position="74"/>
    </location>
</feature>
<comment type="caution">
    <text evidence="7">The sequence shown here is derived from an EMBL/GenBank/DDBJ whole genome shotgun (WGS) entry which is preliminary data.</text>
</comment>
<sequence length="616" mass="69084">MKATAARDQVELYQKKNSRIMRHNKVSKHQQHVRTFQIAVKPPSSSPASSSSSSSNENTMTTTHFNKASHTNPDVQIIAKQLKERLSKAMSKLNASSSSTTTVTNTTTPFINNPIATTANTMTSIPIATTTTTPRLENLKLLRQYLLFVAQETGTSVYIKPSSDHGSHKIEIALSEEQDNKDQKERCDAARLGARLIESHVHSYSQMSSVLQTNTASSIQEEEKEDQDNNNNIKKMEPKLIDESIATPVRMKQAPSSKLMPNVNEEQATPHSVTRRSTLSDRRRRPGRPPSKRIVEQQQLQPSSRRRSHRHIMSYTSIVKCICDTPDEEFGPMVQCDDCRRWLHLDCLKMSEAALGETFRCPLCFVAMGGKQANKLVSSMTWRFAARRQSEQMAAATANSDSETSDFEDHPSSSLLASSLTSNNSIQNRRRLRSRLQRQQPSLQDLHQYQQKQIMDGEAQEQSHHPLQLSIVAPSPPSAVPSSPERMEDDHSSEDSSSPSEASTPEQTFYTTDPFDAVDATDRRSEDDPMVLDSDSFEFFSRLAYLQSLDSGQKEVFTSNASDVFLCDDANHSNPMMASTTGLLQRYPSDTLPSSMCSQLLKEYSFDSGPFWKTMR</sequence>
<feature type="region of interest" description="Disordered" evidence="5">
    <location>
        <begin position="471"/>
        <end position="531"/>
    </location>
</feature>
<feature type="compositionally biased region" description="Polar residues" evidence="5">
    <location>
        <begin position="56"/>
        <end position="74"/>
    </location>
</feature>
<accession>A0AAD5P8A8</accession>
<evidence type="ECO:0000256" key="3">
    <source>
        <dbReference type="ARBA" id="ARBA00022833"/>
    </source>
</evidence>
<feature type="region of interest" description="Disordered" evidence="5">
    <location>
        <begin position="393"/>
        <end position="449"/>
    </location>
</feature>
<dbReference type="InterPro" id="IPR011011">
    <property type="entry name" value="Znf_FYVE_PHD"/>
</dbReference>
<dbReference type="InterPro" id="IPR001965">
    <property type="entry name" value="Znf_PHD"/>
</dbReference>
<dbReference type="GO" id="GO:0008270">
    <property type="term" value="F:zinc ion binding"/>
    <property type="evidence" value="ECO:0007669"/>
    <property type="project" value="UniProtKB-KW"/>
</dbReference>
<dbReference type="PROSITE" id="PS01359">
    <property type="entry name" value="ZF_PHD_1"/>
    <property type="match status" value="1"/>
</dbReference>
<proteinExistence type="predicted"/>
<feature type="compositionally biased region" description="Basic residues" evidence="5">
    <location>
        <begin position="282"/>
        <end position="291"/>
    </location>
</feature>